<dbReference type="PANTHER" id="PTHR22605:SF16">
    <property type="entry name" value="E3 UBIQUITIN-PROTEIN LIGASE RNF213"/>
    <property type="match status" value="1"/>
</dbReference>
<accession>A0AAV7JZI0</accession>
<evidence type="ECO:0000313" key="1">
    <source>
        <dbReference type="EMBL" id="KAI6653874.1"/>
    </source>
</evidence>
<keyword evidence="2" id="KW-1185">Reference proteome</keyword>
<gene>
    <name evidence="1" type="ORF">LOD99_11477</name>
</gene>
<comment type="caution">
    <text evidence="1">The sequence shown here is derived from an EMBL/GenBank/DDBJ whole genome shotgun (WGS) entry which is preliminary data.</text>
</comment>
<protein>
    <submittedName>
        <fullName evidence="1">E3 ubiquitin-protein ligase</fullName>
    </submittedName>
</protein>
<dbReference type="AlphaFoldDB" id="A0AAV7JZI0"/>
<evidence type="ECO:0000313" key="2">
    <source>
        <dbReference type="Proteomes" id="UP001165289"/>
    </source>
</evidence>
<dbReference type="GO" id="GO:0004842">
    <property type="term" value="F:ubiquitin-protein transferase activity"/>
    <property type="evidence" value="ECO:0007669"/>
    <property type="project" value="InterPro"/>
</dbReference>
<name>A0AAV7JZI0_9METZ</name>
<dbReference type="Proteomes" id="UP001165289">
    <property type="component" value="Unassembled WGS sequence"/>
</dbReference>
<dbReference type="GO" id="GO:0016887">
    <property type="term" value="F:ATP hydrolysis activity"/>
    <property type="evidence" value="ECO:0007669"/>
    <property type="project" value="InterPro"/>
</dbReference>
<reference evidence="1 2" key="1">
    <citation type="journal article" date="2023" name="BMC Biol.">
        <title>The compact genome of the sponge Oopsacas minuta (Hexactinellida) is lacking key metazoan core genes.</title>
        <authorList>
            <person name="Santini S."/>
            <person name="Schenkelaars Q."/>
            <person name="Jourda C."/>
            <person name="Duchesne M."/>
            <person name="Belahbib H."/>
            <person name="Rocher C."/>
            <person name="Selva M."/>
            <person name="Riesgo A."/>
            <person name="Vervoort M."/>
            <person name="Leys S.P."/>
            <person name="Kodjabachian L."/>
            <person name="Le Bivic A."/>
            <person name="Borchiellini C."/>
            <person name="Claverie J.M."/>
            <person name="Renard E."/>
        </authorList>
    </citation>
    <scope>NUCLEOTIDE SEQUENCE [LARGE SCALE GENOMIC DNA]</scope>
    <source>
        <strain evidence="1">SPO-2</strain>
    </source>
</reference>
<sequence length="221" mass="25841">MTDKDVDELKAKLSRNRNNNPVEITYLSLHQFQTEQQYSREIQKFLRGRGLVICKKILLVQCERGSDNAKLITCARLKTVDELKDWSEMSRDSQKEIIIVFLILLNRETHGSKFASFCGGDWNTVHIDDIRSLDYTELPPISDLYGKPIWQLFEGYDEVPKTFEHISHSKRFNDCIQRAASRLEDIHFSGNRNIESENSIFRIRDLNLLLTKDKYSSKCLH</sequence>
<organism evidence="1 2">
    <name type="scientific">Oopsacas minuta</name>
    <dbReference type="NCBI Taxonomy" id="111878"/>
    <lineage>
        <taxon>Eukaryota</taxon>
        <taxon>Metazoa</taxon>
        <taxon>Porifera</taxon>
        <taxon>Hexactinellida</taxon>
        <taxon>Hexasterophora</taxon>
        <taxon>Lyssacinosida</taxon>
        <taxon>Leucopsacidae</taxon>
        <taxon>Oopsacas</taxon>
    </lineage>
</organism>
<dbReference type="EMBL" id="JAKMXF010000251">
    <property type="protein sequence ID" value="KAI6653874.1"/>
    <property type="molecule type" value="Genomic_DNA"/>
</dbReference>
<dbReference type="PANTHER" id="PTHR22605">
    <property type="entry name" value="RZ-TYPE DOMAIN-CONTAINING PROTEIN"/>
    <property type="match status" value="1"/>
</dbReference>
<proteinExistence type="predicted"/>
<dbReference type="InterPro" id="IPR031248">
    <property type="entry name" value="RNF213"/>
</dbReference>